<keyword evidence="2" id="KW-1185">Reference proteome</keyword>
<name>A0ABY9YDI2_9GAMM</name>
<protein>
    <recommendedName>
        <fullName evidence="3">Addiction module protein</fullName>
    </recommendedName>
</protein>
<dbReference type="Proteomes" id="UP001305421">
    <property type="component" value="Chromosome"/>
</dbReference>
<reference evidence="1 2" key="1">
    <citation type="submission" date="2022-12" db="EMBL/GenBank/DDBJ databases">
        <title>Two new species, Stenotrophomonas aracearum and Stenotrophomonas oahuensis, isolated from Anthurium (Araceae family) in Hawaii.</title>
        <authorList>
            <person name="Chunag S.C."/>
            <person name="Dobhal S."/>
            <person name="Alvarez A."/>
            <person name="Arif M."/>
        </authorList>
    </citation>
    <scope>NUCLEOTIDE SEQUENCE [LARGE SCALE GENOMIC DNA]</scope>
    <source>
        <strain evidence="1 2">A5588</strain>
    </source>
</reference>
<sequence length="64" mass="7395">MNDFSNRKQPTRDQAIEAWLRDCVLPAARALEADPTQAISLEDARKYLAKRRAERCPAVRNPNW</sequence>
<accession>A0ABY9YDI2</accession>
<proteinExistence type="predicted"/>
<evidence type="ECO:0000313" key="1">
    <source>
        <dbReference type="EMBL" id="WNH48943.1"/>
    </source>
</evidence>
<organism evidence="1 2">
    <name type="scientific">Stenotrophomonas aracearum</name>
    <dbReference type="NCBI Taxonomy" id="3003272"/>
    <lineage>
        <taxon>Bacteria</taxon>
        <taxon>Pseudomonadati</taxon>
        <taxon>Pseudomonadota</taxon>
        <taxon>Gammaproteobacteria</taxon>
        <taxon>Lysobacterales</taxon>
        <taxon>Lysobacteraceae</taxon>
        <taxon>Stenotrophomonas</taxon>
    </lineage>
</organism>
<dbReference type="EMBL" id="CP115543">
    <property type="protein sequence ID" value="WNH48943.1"/>
    <property type="molecule type" value="Genomic_DNA"/>
</dbReference>
<evidence type="ECO:0000313" key="2">
    <source>
        <dbReference type="Proteomes" id="UP001305421"/>
    </source>
</evidence>
<evidence type="ECO:0008006" key="3">
    <source>
        <dbReference type="Google" id="ProtNLM"/>
    </source>
</evidence>
<dbReference type="RefSeq" id="WP_311183442.1">
    <property type="nucleotide sequence ID" value="NZ_CP115543.1"/>
</dbReference>
<gene>
    <name evidence="1" type="ORF">PDM28_01000</name>
</gene>